<dbReference type="InterPro" id="IPR058248">
    <property type="entry name" value="Lxx211020-like"/>
</dbReference>
<dbReference type="RefSeq" id="WP_101716026.1">
    <property type="nucleotide sequence ID" value="NZ_PJRS01000001.1"/>
</dbReference>
<reference evidence="2 3" key="1">
    <citation type="submission" date="2017-12" db="EMBL/GenBank/DDBJ databases">
        <title>The genome sequence of Caulobacter sp. 410.</title>
        <authorList>
            <person name="Gao J."/>
            <person name="Mao X."/>
            <person name="Sun J."/>
        </authorList>
    </citation>
    <scope>NUCLEOTIDE SEQUENCE [LARGE SCALE GENOMIC DNA]</scope>
    <source>
        <strain evidence="2 3">410</strain>
    </source>
</reference>
<evidence type="ECO:0000313" key="3">
    <source>
        <dbReference type="Proteomes" id="UP000234479"/>
    </source>
</evidence>
<sequence>MRRFTPLTATLLLAPLLAAAAPKAVEVDVRQAWARPVAAVGMNSAGYMVLANRGRAPITLTGATSPLAREVMVHRTTEANGVSSMRAMSQGLVIPPGGQVAFAPGGNHFMVMGLKRPLKPGERLALTLTFDGGRKVEAQLAVRTGPPQPAAAVAPAPSHRH</sequence>
<dbReference type="Proteomes" id="UP000234479">
    <property type="component" value="Unassembled WGS sequence"/>
</dbReference>
<dbReference type="PANTHER" id="PTHR36302">
    <property type="entry name" value="BLR7088 PROTEIN"/>
    <property type="match status" value="1"/>
</dbReference>
<keyword evidence="1" id="KW-0732">Signal</keyword>
<dbReference type="OrthoDB" id="9796962at2"/>
<accession>A0A2N5DS67</accession>
<feature type="signal peptide" evidence="1">
    <location>
        <begin position="1"/>
        <end position="20"/>
    </location>
</feature>
<dbReference type="Gene3D" id="2.60.40.1890">
    <property type="entry name" value="PCu(A)C copper chaperone"/>
    <property type="match status" value="1"/>
</dbReference>
<dbReference type="SUPFAM" id="SSF110087">
    <property type="entry name" value="DR1885-like metal-binding protein"/>
    <property type="match status" value="1"/>
</dbReference>
<dbReference type="PANTHER" id="PTHR36302:SF1">
    <property type="entry name" value="COPPER CHAPERONE PCU(A)C"/>
    <property type="match status" value="1"/>
</dbReference>
<keyword evidence="3" id="KW-1185">Reference proteome</keyword>
<proteinExistence type="predicted"/>
<dbReference type="AlphaFoldDB" id="A0A2N5DS67"/>
<evidence type="ECO:0000313" key="2">
    <source>
        <dbReference type="EMBL" id="PLR28900.1"/>
    </source>
</evidence>
<dbReference type="Pfam" id="PF04314">
    <property type="entry name" value="PCuAC"/>
    <property type="match status" value="1"/>
</dbReference>
<comment type="caution">
    <text evidence="2">The sequence shown here is derived from an EMBL/GenBank/DDBJ whole genome shotgun (WGS) entry which is preliminary data.</text>
</comment>
<dbReference type="InterPro" id="IPR007410">
    <property type="entry name" value="LpqE-like"/>
</dbReference>
<protein>
    <recommendedName>
        <fullName evidence="4">Copper chaperone PCu(A)C</fullName>
    </recommendedName>
</protein>
<name>A0A2N5DS67_9CAUL</name>
<dbReference type="EMBL" id="PJRS01000001">
    <property type="protein sequence ID" value="PLR28900.1"/>
    <property type="molecule type" value="Genomic_DNA"/>
</dbReference>
<feature type="chain" id="PRO_5014781858" description="Copper chaperone PCu(A)C" evidence="1">
    <location>
        <begin position="21"/>
        <end position="161"/>
    </location>
</feature>
<evidence type="ECO:0008006" key="4">
    <source>
        <dbReference type="Google" id="ProtNLM"/>
    </source>
</evidence>
<dbReference type="InterPro" id="IPR036182">
    <property type="entry name" value="PCuAC_sf"/>
</dbReference>
<organism evidence="2 3">
    <name type="scientific">Caulobacter zeae</name>
    <dbReference type="NCBI Taxonomy" id="2055137"/>
    <lineage>
        <taxon>Bacteria</taxon>
        <taxon>Pseudomonadati</taxon>
        <taxon>Pseudomonadota</taxon>
        <taxon>Alphaproteobacteria</taxon>
        <taxon>Caulobacterales</taxon>
        <taxon>Caulobacteraceae</taxon>
        <taxon>Caulobacter</taxon>
    </lineage>
</organism>
<gene>
    <name evidence="2" type="ORF">SGCZBJ_00210</name>
</gene>
<evidence type="ECO:0000256" key="1">
    <source>
        <dbReference type="SAM" id="SignalP"/>
    </source>
</evidence>